<proteinExistence type="predicted"/>
<comment type="caution">
    <text evidence="2">The sequence shown here is derived from an EMBL/GenBank/DDBJ whole genome shotgun (WGS) entry which is preliminary data.</text>
</comment>
<feature type="region of interest" description="Disordered" evidence="1">
    <location>
        <begin position="1"/>
        <end position="231"/>
    </location>
</feature>
<feature type="compositionally biased region" description="Basic and acidic residues" evidence="1">
    <location>
        <begin position="1"/>
        <end position="14"/>
    </location>
</feature>
<feature type="compositionally biased region" description="Polar residues" evidence="1">
    <location>
        <begin position="24"/>
        <end position="37"/>
    </location>
</feature>
<evidence type="ECO:0000256" key="1">
    <source>
        <dbReference type="SAM" id="MobiDB-lite"/>
    </source>
</evidence>
<reference evidence="2" key="1">
    <citation type="journal article" name="BMC Genomics">
        <title>Long-read sequencing and de novo genome assembly of marine medaka (Oryzias melastigma).</title>
        <authorList>
            <person name="Liang P."/>
            <person name="Saqib H.S.A."/>
            <person name="Ni X."/>
            <person name="Shen Y."/>
        </authorList>
    </citation>
    <scope>NUCLEOTIDE SEQUENCE</scope>
    <source>
        <strain evidence="2">Bigg-433</strain>
    </source>
</reference>
<dbReference type="EMBL" id="WKFB01000458">
    <property type="protein sequence ID" value="KAF6722370.1"/>
    <property type="molecule type" value="Genomic_DNA"/>
</dbReference>
<accession>A0A834C8A9</accession>
<evidence type="ECO:0000313" key="3">
    <source>
        <dbReference type="Proteomes" id="UP000646548"/>
    </source>
</evidence>
<organism evidence="2 3">
    <name type="scientific">Oryzias melastigma</name>
    <name type="common">Marine medaka</name>
    <dbReference type="NCBI Taxonomy" id="30732"/>
    <lineage>
        <taxon>Eukaryota</taxon>
        <taxon>Metazoa</taxon>
        <taxon>Chordata</taxon>
        <taxon>Craniata</taxon>
        <taxon>Vertebrata</taxon>
        <taxon>Euteleostomi</taxon>
        <taxon>Actinopterygii</taxon>
        <taxon>Neopterygii</taxon>
        <taxon>Teleostei</taxon>
        <taxon>Neoteleostei</taxon>
        <taxon>Acanthomorphata</taxon>
        <taxon>Ovalentaria</taxon>
        <taxon>Atherinomorphae</taxon>
        <taxon>Beloniformes</taxon>
        <taxon>Adrianichthyidae</taxon>
        <taxon>Oryziinae</taxon>
        <taxon>Oryzias</taxon>
    </lineage>
</organism>
<name>A0A834C8A9_ORYME</name>
<feature type="compositionally biased region" description="Basic residues" evidence="1">
    <location>
        <begin position="176"/>
        <end position="188"/>
    </location>
</feature>
<feature type="compositionally biased region" description="Low complexity" evidence="1">
    <location>
        <begin position="253"/>
        <end position="266"/>
    </location>
</feature>
<protein>
    <submittedName>
        <fullName evidence="2">Uncharacterized protein</fullName>
    </submittedName>
</protein>
<feature type="compositionally biased region" description="Pro residues" evidence="1">
    <location>
        <begin position="274"/>
        <end position="285"/>
    </location>
</feature>
<dbReference type="Proteomes" id="UP000646548">
    <property type="component" value="Unassembled WGS sequence"/>
</dbReference>
<feature type="compositionally biased region" description="Polar residues" evidence="1">
    <location>
        <begin position="392"/>
        <end position="402"/>
    </location>
</feature>
<dbReference type="AlphaFoldDB" id="A0A834C8A9"/>
<gene>
    <name evidence="2" type="ORF">FQA47_020327</name>
</gene>
<sequence>MAEGLRSDVDHDLADISLDEGDEPSSNTGILTKQGSEGVQPYQFEPEVSSSEDTGASDDDGESSYSDGAEKTIKLDYLEEVPKRTEHPPVRVSAAAAATGGLAPPPPSRPPSPACNQPPREFSFQTAGGVLQRPARRPPLPASRPREGVKTLRAGSAAGRLSGEPTAPLMPGLGPRNHKPPSARRPHPGRPERARQVPVHPPRSSSGGPGRAQSLPLTGERPSPLLKRQNSHSVFRVRLQSLEAMSPTASVCLSPLSLQSPDSSAPRPFSPVSLQPPEPSAPRPFSPVTLQPSPRIFSPPTLQPCEPAAPRIFSPPTLQPLDPSAPRPFSPVSLQSPEPSALPLSLQPPDPSAPRPFSPPNLQPCEPAAPRTFSPVTLQPCEPAAPRPFSPLNLQSCEPSAL</sequence>
<feature type="region of interest" description="Disordered" evidence="1">
    <location>
        <begin position="253"/>
        <end position="402"/>
    </location>
</feature>
<feature type="compositionally biased region" description="Basic and acidic residues" evidence="1">
    <location>
        <begin position="68"/>
        <end position="89"/>
    </location>
</feature>
<feature type="compositionally biased region" description="Low complexity" evidence="1">
    <location>
        <begin position="90"/>
        <end position="102"/>
    </location>
</feature>
<feature type="compositionally biased region" description="Pro residues" evidence="1">
    <location>
        <begin position="346"/>
        <end position="362"/>
    </location>
</feature>
<feature type="compositionally biased region" description="Pro residues" evidence="1">
    <location>
        <begin position="103"/>
        <end position="113"/>
    </location>
</feature>
<evidence type="ECO:0000313" key="2">
    <source>
        <dbReference type="EMBL" id="KAF6722370.1"/>
    </source>
</evidence>